<dbReference type="KEGG" id="pfm:Pyrfu_0393"/>
<dbReference type="Proteomes" id="UP000001037">
    <property type="component" value="Chromosome"/>
</dbReference>
<dbReference type="AlphaFoldDB" id="G0EG17"/>
<feature type="transmembrane region" description="Helical" evidence="1">
    <location>
        <begin position="33"/>
        <end position="49"/>
    </location>
</feature>
<evidence type="ECO:0000313" key="2">
    <source>
        <dbReference type="EMBL" id="AEM38265.1"/>
    </source>
</evidence>
<reference evidence="2 3" key="1">
    <citation type="journal article" date="2011" name="Stand. Genomic Sci.">
        <title>Complete genome sequence of the hyperthermophilic chemolithoautotroph Pyrolobus fumarii type strain (1A).</title>
        <authorList>
            <person name="Anderson I."/>
            <person name="Goker M."/>
            <person name="Nolan M."/>
            <person name="Lucas S."/>
            <person name="Hammon N."/>
            <person name="Deshpande S."/>
            <person name="Cheng J.F."/>
            <person name="Tapia R."/>
            <person name="Han C."/>
            <person name="Goodwin L."/>
            <person name="Pitluck S."/>
            <person name="Huntemann M."/>
            <person name="Liolios K."/>
            <person name="Ivanova N."/>
            <person name="Pagani I."/>
            <person name="Mavromatis K."/>
            <person name="Ovchinikova G."/>
            <person name="Pati A."/>
            <person name="Chen A."/>
            <person name="Palaniappan K."/>
            <person name="Land M."/>
            <person name="Hauser L."/>
            <person name="Brambilla E.M."/>
            <person name="Huber H."/>
            <person name="Yasawong M."/>
            <person name="Rohde M."/>
            <person name="Spring S."/>
            <person name="Abt B."/>
            <person name="Sikorski J."/>
            <person name="Wirth R."/>
            <person name="Detter J.C."/>
            <person name="Woyke T."/>
            <person name="Bristow J."/>
            <person name="Eisen J.A."/>
            <person name="Markowitz V."/>
            <person name="Hugenholtz P."/>
            <person name="Kyrpides N.C."/>
            <person name="Klenk H.P."/>
            <person name="Lapidus A."/>
        </authorList>
    </citation>
    <scope>NUCLEOTIDE SEQUENCE [LARGE SCALE GENOMIC DNA]</scope>
    <source>
        <strain evidence="3">DSM 11204 / 1A</strain>
    </source>
</reference>
<dbReference type="HOGENOM" id="CLU_3057267_0_0_2"/>
<proteinExistence type="predicted"/>
<dbReference type="GeneID" id="52281848"/>
<accession>G0EG17</accession>
<dbReference type="EMBL" id="CP002838">
    <property type="protein sequence ID" value="AEM38265.1"/>
    <property type="molecule type" value="Genomic_DNA"/>
</dbReference>
<keyword evidence="3" id="KW-1185">Reference proteome</keyword>
<name>G0EG17_PYRF1</name>
<keyword evidence="1" id="KW-1133">Transmembrane helix</keyword>
<keyword evidence="1" id="KW-0812">Transmembrane</keyword>
<evidence type="ECO:0000313" key="3">
    <source>
        <dbReference type="Proteomes" id="UP000001037"/>
    </source>
</evidence>
<sequence length="53" mass="6114">MSLRGYLLAFAAVLILHYLPVFTRSLPVDLFTYWSVLSLAWLILTIVYLKRVG</sequence>
<protein>
    <submittedName>
        <fullName evidence="2">Uncharacterized protein</fullName>
    </submittedName>
</protein>
<organism evidence="2 3">
    <name type="scientific">Pyrolobus fumarii (strain DSM 11204 / 1A)</name>
    <dbReference type="NCBI Taxonomy" id="694429"/>
    <lineage>
        <taxon>Archaea</taxon>
        <taxon>Thermoproteota</taxon>
        <taxon>Thermoprotei</taxon>
        <taxon>Desulfurococcales</taxon>
        <taxon>Pyrodictiaceae</taxon>
        <taxon>Pyrolobus</taxon>
    </lineage>
</organism>
<gene>
    <name evidence="2" type="ordered locus">Pyrfu_0393</name>
</gene>
<dbReference type="InParanoid" id="G0EG17"/>
<keyword evidence="1" id="KW-0472">Membrane</keyword>
<dbReference type="RefSeq" id="WP_014025942.1">
    <property type="nucleotide sequence ID" value="NC_015931.1"/>
</dbReference>
<evidence type="ECO:0000256" key="1">
    <source>
        <dbReference type="SAM" id="Phobius"/>
    </source>
</evidence>
<dbReference type="STRING" id="694429.Pyrfu_0393"/>